<organism evidence="1 2">
    <name type="scientific">Promicromonospora iranensis</name>
    <dbReference type="NCBI Taxonomy" id="1105144"/>
    <lineage>
        <taxon>Bacteria</taxon>
        <taxon>Bacillati</taxon>
        <taxon>Actinomycetota</taxon>
        <taxon>Actinomycetes</taxon>
        <taxon>Micrococcales</taxon>
        <taxon>Promicromonosporaceae</taxon>
        <taxon>Promicromonospora</taxon>
    </lineage>
</organism>
<comment type="caution">
    <text evidence="1">The sequence shown here is derived from an EMBL/GenBank/DDBJ whole genome shotgun (WGS) entry which is preliminary data.</text>
</comment>
<evidence type="ECO:0000313" key="2">
    <source>
        <dbReference type="Proteomes" id="UP001183585"/>
    </source>
</evidence>
<proteinExistence type="predicted"/>
<sequence>MGDAQRRSPWTVRQRQLGQVDYAARALRNLVPHLANPDLDGVLYNACLESFFINVRSLTEFLQKRGNKSKDIWIADILPTWECEPGELGVRLRRWWDLASQQVAHFGLSRTEPTDEPITLQTCEQMRDDVLTVYRRFRKELTEFLDELPVDDERSRMRTGSAFDPSEDDGYRL</sequence>
<protein>
    <recommendedName>
        <fullName evidence="3">SAV-6107-like HEPN domain-containing protein</fullName>
    </recommendedName>
</protein>
<reference evidence="1 2" key="1">
    <citation type="submission" date="2023-07" db="EMBL/GenBank/DDBJ databases">
        <title>Sequencing the genomes of 1000 actinobacteria strains.</title>
        <authorList>
            <person name="Klenk H.-P."/>
        </authorList>
    </citation>
    <scope>NUCLEOTIDE SEQUENCE [LARGE SCALE GENOMIC DNA]</scope>
    <source>
        <strain evidence="1 2">DSM 45554</strain>
    </source>
</reference>
<dbReference type="EMBL" id="JAVDYE010000001">
    <property type="protein sequence ID" value="MDR7381722.1"/>
    <property type="molecule type" value="Genomic_DNA"/>
</dbReference>
<evidence type="ECO:0008006" key="3">
    <source>
        <dbReference type="Google" id="ProtNLM"/>
    </source>
</evidence>
<dbReference type="Proteomes" id="UP001183585">
    <property type="component" value="Unassembled WGS sequence"/>
</dbReference>
<accession>A0ABU2CKK5</accession>
<keyword evidence="2" id="KW-1185">Reference proteome</keyword>
<evidence type="ECO:0000313" key="1">
    <source>
        <dbReference type="EMBL" id="MDR7381722.1"/>
    </source>
</evidence>
<gene>
    <name evidence="1" type="ORF">J2S48_001237</name>
</gene>
<name>A0ABU2CKK5_9MICO</name>
<dbReference type="RefSeq" id="WP_274998038.1">
    <property type="nucleotide sequence ID" value="NZ_JAJQQP010000020.1"/>
</dbReference>